<dbReference type="EMBL" id="STFF01000012">
    <property type="protein sequence ID" value="THU32023.1"/>
    <property type="molecule type" value="Genomic_DNA"/>
</dbReference>
<sequence length="60" mass="6504">MLKRKKTIKNDGTVAGNRLTVAGYRLPVAGEYRFQGLGPSDLLSSALPFPETGNWQPGTQ</sequence>
<reference evidence="1 2" key="1">
    <citation type="submission" date="2019-04" db="EMBL/GenBank/DDBJ databases">
        <title>Niastella caeni sp. nov., isolated from activated sludge.</title>
        <authorList>
            <person name="Sheng M."/>
        </authorList>
    </citation>
    <scope>NUCLEOTIDE SEQUENCE [LARGE SCALE GENOMIC DNA]</scope>
    <source>
        <strain evidence="1 2">HX-2-15</strain>
    </source>
</reference>
<keyword evidence="2" id="KW-1185">Reference proteome</keyword>
<dbReference type="RefSeq" id="WP_166437289.1">
    <property type="nucleotide sequence ID" value="NZ_STFF01000012.1"/>
</dbReference>
<proteinExistence type="predicted"/>
<comment type="caution">
    <text evidence="1">The sequence shown here is derived from an EMBL/GenBank/DDBJ whole genome shotgun (WGS) entry which is preliminary data.</text>
</comment>
<dbReference type="AlphaFoldDB" id="A0A4S8HB89"/>
<evidence type="ECO:0000313" key="1">
    <source>
        <dbReference type="EMBL" id="THU32023.1"/>
    </source>
</evidence>
<name>A0A4S8HB89_9BACT</name>
<gene>
    <name evidence="1" type="ORF">FAM09_27960</name>
</gene>
<dbReference type="Proteomes" id="UP000306918">
    <property type="component" value="Unassembled WGS sequence"/>
</dbReference>
<accession>A0A4S8HB89</accession>
<organism evidence="1 2">
    <name type="scientific">Niastella caeni</name>
    <dbReference type="NCBI Taxonomy" id="2569763"/>
    <lineage>
        <taxon>Bacteria</taxon>
        <taxon>Pseudomonadati</taxon>
        <taxon>Bacteroidota</taxon>
        <taxon>Chitinophagia</taxon>
        <taxon>Chitinophagales</taxon>
        <taxon>Chitinophagaceae</taxon>
        <taxon>Niastella</taxon>
    </lineage>
</organism>
<protein>
    <submittedName>
        <fullName evidence="1">Uncharacterized protein</fullName>
    </submittedName>
</protein>
<evidence type="ECO:0000313" key="2">
    <source>
        <dbReference type="Proteomes" id="UP000306918"/>
    </source>
</evidence>